<dbReference type="EMBL" id="CAJMXA010003493">
    <property type="protein sequence ID" value="CAE6498262.1"/>
    <property type="molecule type" value="Genomic_DNA"/>
</dbReference>
<protein>
    <recommendedName>
        <fullName evidence="2">G domain-containing protein</fullName>
    </recommendedName>
</protein>
<comment type="caution">
    <text evidence="3">The sequence shown here is derived from an EMBL/GenBank/DDBJ whole genome shotgun (WGS) entry which is preliminary data.</text>
</comment>
<evidence type="ECO:0000256" key="1">
    <source>
        <dbReference type="SAM" id="Coils"/>
    </source>
</evidence>
<proteinExistence type="predicted"/>
<organism evidence="3 4">
    <name type="scientific">Rhizoctonia solani</name>
    <dbReference type="NCBI Taxonomy" id="456999"/>
    <lineage>
        <taxon>Eukaryota</taxon>
        <taxon>Fungi</taxon>
        <taxon>Dikarya</taxon>
        <taxon>Basidiomycota</taxon>
        <taxon>Agaricomycotina</taxon>
        <taxon>Agaricomycetes</taxon>
        <taxon>Cantharellales</taxon>
        <taxon>Ceratobasidiaceae</taxon>
        <taxon>Rhizoctonia</taxon>
    </lineage>
</organism>
<feature type="coiled-coil region" evidence="1">
    <location>
        <begin position="457"/>
        <end position="484"/>
    </location>
</feature>
<name>A0A8H3CXT1_9AGAM</name>
<evidence type="ECO:0000313" key="4">
    <source>
        <dbReference type="Proteomes" id="UP000663853"/>
    </source>
</evidence>
<gene>
    <name evidence="3" type="ORF">RDB_LOCUS109258</name>
</gene>
<accession>A0A8H3CXT1</accession>
<keyword evidence="1" id="KW-0175">Coiled coil</keyword>
<dbReference type="Gene3D" id="3.40.50.300">
    <property type="entry name" value="P-loop containing nucleotide triphosphate hydrolases"/>
    <property type="match status" value="1"/>
</dbReference>
<feature type="coiled-coil region" evidence="1">
    <location>
        <begin position="363"/>
        <end position="425"/>
    </location>
</feature>
<dbReference type="InterPro" id="IPR006073">
    <property type="entry name" value="GTP-bd"/>
</dbReference>
<dbReference type="InterPro" id="IPR027417">
    <property type="entry name" value="P-loop_NTPase"/>
</dbReference>
<evidence type="ECO:0000313" key="3">
    <source>
        <dbReference type="EMBL" id="CAE6498262.1"/>
    </source>
</evidence>
<dbReference type="Proteomes" id="UP000663853">
    <property type="component" value="Unassembled WGS sequence"/>
</dbReference>
<feature type="coiled-coil region" evidence="1">
    <location>
        <begin position="267"/>
        <end position="318"/>
    </location>
</feature>
<dbReference type="SUPFAM" id="SSF52540">
    <property type="entry name" value="P-loop containing nucleoside triphosphate hydrolases"/>
    <property type="match status" value="1"/>
</dbReference>
<dbReference type="Pfam" id="PF01926">
    <property type="entry name" value="MMR_HSR1"/>
    <property type="match status" value="1"/>
</dbReference>
<dbReference type="GO" id="GO:0005525">
    <property type="term" value="F:GTP binding"/>
    <property type="evidence" value="ECO:0007669"/>
    <property type="project" value="InterPro"/>
</dbReference>
<feature type="domain" description="G" evidence="2">
    <location>
        <begin position="31"/>
        <end position="89"/>
    </location>
</feature>
<sequence length="759" mass="86372">MSVHYSGAGPHQGPTHYQPGGWPNRVLPLSILVMGPQGCGKSSFINLAIGQHDCITSTDSKLCTRTFRFCKVPRWTNGNEFRFTDTPGFGNGVIDDRRILELLVEYLAPKPRVDSQGGPIFLSRILMVTGILFIYSGDEPFKNRTSRKTIEMLVKILGERFLDRVTVLLQSQVTFQTDLSGYMPPEDSPLYPLYCNSIKPWTMAFPHDPQYVEHILWHYTGLHPRIVRLAAMDNFVQHDGSTSNWQYDSIPRHLREFFPEDVGPPVAVNQQDVHLRLREQANELERLRTLLAQRDGDIRALRSTYDIELKRIEKAKQEEAFTHETGFKRLFNMVQDQAVEISQLKSSKDLELERLETSKKEEVNQLGSEIQELGEKLRAKEEQVGFQMAKNEEISKLNLEKDSRIKVLQDELQAKDEELRRLKVDTKSQESVDTVRIKEGSVGETKTEINGTIMKTEQRQQSEIDRLNAEISRISTEYASLRTHMQLQENTEQADVTQALGDINRLVEEVGQSISEHIETHMERHPPEKNVQPQDLLSLFGQIGSEQALKAKQDAYLLLEYAVQATVCDQLYVHLFKPFHPSIADDEKRDTFITEVYGQILFQEAQSVAGRWRKDAFNSISRNPAFENQDKADDERMHRHLTRALSALLGKIVGISPEDILKENEKALSKVITKAEQLNRLLKAEVSLLGDFRPIVFPSGEVFRPDSMTEVSPKPKKPNHPDTILATIGLGLIKSHASGGNRKPEEIVLRKAVVFGLPK</sequence>
<reference evidence="3" key="1">
    <citation type="submission" date="2021-01" db="EMBL/GenBank/DDBJ databases">
        <authorList>
            <person name="Kaushik A."/>
        </authorList>
    </citation>
    <scope>NUCLEOTIDE SEQUENCE</scope>
    <source>
        <strain evidence="3">AG6-10EEA</strain>
    </source>
</reference>
<dbReference type="AlphaFoldDB" id="A0A8H3CXT1"/>
<dbReference type="CDD" id="cd00882">
    <property type="entry name" value="Ras_like_GTPase"/>
    <property type="match status" value="1"/>
</dbReference>
<evidence type="ECO:0000259" key="2">
    <source>
        <dbReference type="Pfam" id="PF01926"/>
    </source>
</evidence>